<evidence type="ECO:0000313" key="7">
    <source>
        <dbReference type="Proteomes" id="UP000244649"/>
    </source>
</evidence>
<keyword evidence="3" id="KW-0067">ATP-binding</keyword>
<dbReference type="InterPro" id="IPR014015">
    <property type="entry name" value="Helicase_SF3_DNA-vir"/>
</dbReference>
<dbReference type="EMBL" id="QDFT01000074">
    <property type="protein sequence ID" value="PVE58830.1"/>
    <property type="molecule type" value="Genomic_DNA"/>
</dbReference>
<dbReference type="NCBIfam" id="TIGR01613">
    <property type="entry name" value="primase_Cterm"/>
    <property type="match status" value="1"/>
</dbReference>
<name>A0A2T7VN56_MICTE</name>
<dbReference type="InterPro" id="IPR027417">
    <property type="entry name" value="P-loop_NTPase"/>
</dbReference>
<organism evidence="6 7">
    <name type="scientific">Microbacterium testaceum</name>
    <name type="common">Aureobacterium testaceum</name>
    <name type="synonym">Brevibacterium testaceum</name>
    <dbReference type="NCBI Taxonomy" id="2033"/>
    <lineage>
        <taxon>Bacteria</taxon>
        <taxon>Bacillati</taxon>
        <taxon>Actinomycetota</taxon>
        <taxon>Actinomycetes</taxon>
        <taxon>Micrococcales</taxon>
        <taxon>Microbacteriaceae</taxon>
        <taxon>Microbacterium</taxon>
    </lineage>
</organism>
<evidence type="ECO:0000256" key="2">
    <source>
        <dbReference type="ARBA" id="ARBA00022801"/>
    </source>
</evidence>
<evidence type="ECO:0000256" key="4">
    <source>
        <dbReference type="SAM" id="MobiDB-lite"/>
    </source>
</evidence>
<dbReference type="InterPro" id="IPR014818">
    <property type="entry name" value="Phage/plasmid_primase_P4_C"/>
</dbReference>
<keyword evidence="1" id="KW-0547">Nucleotide-binding</keyword>
<sequence length="685" mass="76008">MTPFRFSSRLLAPRTERLFLILISSHIWGHSLATGAIENKVNMMTHSDAQQHAPSSNMTDELFDRLYEETDAGSAPIAPVETARVRPAASQASDEVRATFVQRAALDDEPDEPKADKKKPRVAPSFPLDHFTEDNIAPLFAASIRGTAAYVTEWRTWAVYDPTTGAWAKDSGGKAVSRLAKAFLKGVYDDAVEKGNAADEVLARRLRNAKPREHIMTSAADDLVLSSTQFDADPHLFLAANGVVDLRTSTIREALASDYLHKRSPVRFLPGAEHEKWTSILSVVAEDTLPYLRVVMGQALTGFQPTDASVWFFHGNGSNGKSKIIDTVRACAGEYAANPSAGVLLKSQSSGATDNLMVFKGLRFAIYEELPDGKHLNAYVVKRLSGSQVMRAAQKYQAEEEFDIIATNFINTNFLPKVSEMDHGTWRRLKLIPLPYTFVSSEEEIKEAHHRLGDPSLEDWVKHPEVQEAALAWMIAGASEWFQRGKKEHAPTASMEEAKQKWVSTNDKIAMWWDELIEEEANSFITTREAYASYAAVIKREGLGVDSSQSFYSMLENHQLFRNAGAVRARMRHRTMAHSPLTEQAKGSLDMHLAEVPLAERELLIKGIAFRHPDTARPSTAAEDFRMGMDASLAQMTTAGLDAAVVQTAREAYEAQFAARFGERGESDFELDDFDDSSVDALDSF</sequence>
<evidence type="ECO:0000259" key="5">
    <source>
        <dbReference type="PROSITE" id="PS51206"/>
    </source>
</evidence>
<evidence type="ECO:0000256" key="1">
    <source>
        <dbReference type="ARBA" id="ARBA00022741"/>
    </source>
</evidence>
<dbReference type="Proteomes" id="UP000244649">
    <property type="component" value="Unassembled WGS sequence"/>
</dbReference>
<protein>
    <recommendedName>
        <fullName evidence="5">SF3 helicase domain-containing protein</fullName>
    </recommendedName>
</protein>
<reference evidence="6 7" key="1">
    <citation type="submission" date="2018-04" db="EMBL/GenBank/DDBJ databases">
        <authorList>
            <person name="Go L.Y."/>
            <person name="Mitchell J.A."/>
        </authorList>
    </citation>
    <scope>NUCLEOTIDE SEQUENCE [LARGE SCALE GENOMIC DNA]</scope>
    <source>
        <strain evidence="6 7">TPD7010</strain>
    </source>
</reference>
<dbReference type="InterPro" id="IPR006500">
    <property type="entry name" value="Helicase_put_C_phage/plasmid"/>
</dbReference>
<accession>A0A2T7VN56</accession>
<dbReference type="AlphaFoldDB" id="A0A2T7VN56"/>
<dbReference type="GO" id="GO:0016787">
    <property type="term" value="F:hydrolase activity"/>
    <property type="evidence" value="ECO:0007669"/>
    <property type="project" value="UniProtKB-KW"/>
</dbReference>
<dbReference type="SMART" id="SM00885">
    <property type="entry name" value="D5_N"/>
    <property type="match status" value="1"/>
</dbReference>
<feature type="region of interest" description="Disordered" evidence="4">
    <location>
        <begin position="103"/>
        <end position="126"/>
    </location>
</feature>
<dbReference type="GO" id="GO:0005524">
    <property type="term" value="F:ATP binding"/>
    <property type="evidence" value="ECO:0007669"/>
    <property type="project" value="UniProtKB-KW"/>
</dbReference>
<dbReference type="PROSITE" id="PS51206">
    <property type="entry name" value="SF3_HELICASE_1"/>
    <property type="match status" value="1"/>
</dbReference>
<proteinExistence type="predicted"/>
<dbReference type="PANTHER" id="PTHR35372:SF2">
    <property type="entry name" value="SF3 HELICASE DOMAIN-CONTAINING PROTEIN"/>
    <property type="match status" value="1"/>
</dbReference>
<gene>
    <name evidence="6" type="ORF">DC432_15490</name>
</gene>
<comment type="caution">
    <text evidence="6">The sequence shown here is derived from an EMBL/GenBank/DDBJ whole genome shotgun (WGS) entry which is preliminary data.</text>
</comment>
<keyword evidence="2" id="KW-0378">Hydrolase</keyword>
<evidence type="ECO:0000313" key="6">
    <source>
        <dbReference type="EMBL" id="PVE58830.1"/>
    </source>
</evidence>
<dbReference type="Gene3D" id="3.40.50.300">
    <property type="entry name" value="P-loop containing nucleotide triphosphate hydrolases"/>
    <property type="match status" value="1"/>
</dbReference>
<dbReference type="Pfam" id="PF08706">
    <property type="entry name" value="D5_N"/>
    <property type="match status" value="1"/>
</dbReference>
<evidence type="ECO:0000256" key="3">
    <source>
        <dbReference type="ARBA" id="ARBA00022840"/>
    </source>
</evidence>
<dbReference type="PANTHER" id="PTHR35372">
    <property type="entry name" value="ATP BINDING PROTEIN-RELATED"/>
    <property type="match status" value="1"/>
</dbReference>
<dbReference type="InterPro" id="IPR051620">
    <property type="entry name" value="ORF904-like_C"/>
</dbReference>
<feature type="domain" description="SF3 helicase" evidence="5">
    <location>
        <begin position="275"/>
        <end position="447"/>
    </location>
</feature>